<dbReference type="Proteomes" id="UP001241377">
    <property type="component" value="Unassembled WGS sequence"/>
</dbReference>
<evidence type="ECO:0000313" key="2">
    <source>
        <dbReference type="Proteomes" id="UP001241377"/>
    </source>
</evidence>
<gene>
    <name evidence="1" type="ORF">QFC19_008143</name>
</gene>
<accession>A0ACC2V5I7</accession>
<proteinExistence type="predicted"/>
<organism evidence="1 2">
    <name type="scientific">Naganishia cerealis</name>
    <dbReference type="NCBI Taxonomy" id="610337"/>
    <lineage>
        <taxon>Eukaryota</taxon>
        <taxon>Fungi</taxon>
        <taxon>Dikarya</taxon>
        <taxon>Basidiomycota</taxon>
        <taxon>Agaricomycotina</taxon>
        <taxon>Tremellomycetes</taxon>
        <taxon>Filobasidiales</taxon>
        <taxon>Filobasidiaceae</taxon>
        <taxon>Naganishia</taxon>
    </lineage>
</organism>
<comment type="caution">
    <text evidence="1">The sequence shown here is derived from an EMBL/GenBank/DDBJ whole genome shotgun (WGS) entry which is preliminary data.</text>
</comment>
<sequence>MPKRSADSDIQPPPARKSVGGGTSAVPEEGMGEFEDQWEDEMSDEEIVNAGDLEGDDGLMLDDEIIPAAEDEDAADDAPAASVYLPGHSRPLEADETLEPDHSVYQALHRLAYTWPCLSFDVLRDNLGWERGRFPHTAWVVAGTQAGESAAAGGMNVRGADEVVVMRWGGLSRTQKDGADDDDSEDEDDDDDEDEDAHLEYLSIPHTGSINRIRAAPMPPAPALLPPSPTPYHVATMSETGKVHIFDVRPLIDQLETPGSQGIQQRMDRAKRPLHTITNHGRNEGFALDWAGSYSASSASTPSDLRLLTGDIASKIFLTTATPTGFTTASSPYAGHTSSIEDLQWSPSEPTVFASCSADRSIRIWDVRVKSRKNVTGITAAHEQDVNVISWNKGVEYLLVSGGDEGGLKTWDLRSLKADIKSSPSPVAHFQWHKSPITSVTWSPHDTSLFLAGSADDSVTMWDLSVEADEDEASSAARSMVDASGKTVQVPPQLLFVHQGQKDVKEVHWHPQIPGMVCSTAGDGFNVFKTISA</sequence>
<protein>
    <submittedName>
        <fullName evidence="1">Uncharacterized protein</fullName>
    </submittedName>
</protein>
<reference evidence="1" key="1">
    <citation type="submission" date="2023-04" db="EMBL/GenBank/DDBJ databases">
        <title>Draft Genome sequencing of Naganishia species isolated from polar environments using Oxford Nanopore Technology.</title>
        <authorList>
            <person name="Leo P."/>
            <person name="Venkateswaran K."/>
        </authorList>
    </citation>
    <scope>NUCLEOTIDE SEQUENCE</scope>
    <source>
        <strain evidence="1">MNA-CCFEE 5261</strain>
    </source>
</reference>
<name>A0ACC2V5I7_9TREE</name>
<dbReference type="EMBL" id="JASBWR010000117">
    <property type="protein sequence ID" value="KAJ9093911.1"/>
    <property type="molecule type" value="Genomic_DNA"/>
</dbReference>
<evidence type="ECO:0000313" key="1">
    <source>
        <dbReference type="EMBL" id="KAJ9093911.1"/>
    </source>
</evidence>
<keyword evidence="2" id="KW-1185">Reference proteome</keyword>